<proteinExistence type="predicted"/>
<evidence type="ECO:0000256" key="1">
    <source>
        <dbReference type="SAM" id="Phobius"/>
    </source>
</evidence>
<comment type="caution">
    <text evidence="2">The sequence shown here is derived from an EMBL/GenBank/DDBJ whole genome shotgun (WGS) entry which is preliminary data.</text>
</comment>
<evidence type="ECO:0000313" key="3">
    <source>
        <dbReference type="Proteomes" id="UP000179880"/>
    </source>
</evidence>
<dbReference type="EMBL" id="MFUH01000031">
    <property type="protein sequence ID" value="OGI81366.1"/>
    <property type="molecule type" value="Genomic_DNA"/>
</dbReference>
<keyword evidence="1" id="KW-0812">Transmembrane</keyword>
<gene>
    <name evidence="2" type="ORF">A3B93_00155</name>
</gene>
<keyword evidence="1" id="KW-1133">Transmembrane helix</keyword>
<feature type="transmembrane region" description="Helical" evidence="1">
    <location>
        <begin position="80"/>
        <end position="99"/>
    </location>
</feature>
<dbReference type="Proteomes" id="UP000179880">
    <property type="component" value="Unassembled WGS sequence"/>
</dbReference>
<protein>
    <submittedName>
        <fullName evidence="2">Uncharacterized protein</fullName>
    </submittedName>
</protein>
<reference evidence="2 3" key="1">
    <citation type="journal article" date="2016" name="Nat. Commun.">
        <title>Thousands of microbial genomes shed light on interconnected biogeochemical processes in an aquifer system.</title>
        <authorList>
            <person name="Anantharaman K."/>
            <person name="Brown C.T."/>
            <person name="Hug L.A."/>
            <person name="Sharon I."/>
            <person name="Castelle C.J."/>
            <person name="Probst A.J."/>
            <person name="Thomas B.C."/>
            <person name="Singh A."/>
            <person name="Wilkins M.J."/>
            <person name="Karaoz U."/>
            <person name="Brodie E.L."/>
            <person name="Williams K.H."/>
            <person name="Hubbard S.S."/>
            <person name="Banfield J.F."/>
        </authorList>
    </citation>
    <scope>NUCLEOTIDE SEQUENCE [LARGE SCALE GENOMIC DNA]</scope>
</reference>
<organism evidence="2 3">
    <name type="scientific">Candidatus Nomurabacteria bacterium RIFCSPHIGHO2_02_FULL_42_24</name>
    <dbReference type="NCBI Taxonomy" id="1801757"/>
    <lineage>
        <taxon>Bacteria</taxon>
        <taxon>Candidatus Nomuraibacteriota</taxon>
    </lineage>
</organism>
<accession>A0A1F6WHV6</accession>
<evidence type="ECO:0000313" key="2">
    <source>
        <dbReference type="EMBL" id="OGI81366.1"/>
    </source>
</evidence>
<keyword evidence="1" id="KW-0472">Membrane</keyword>
<name>A0A1F6WHV6_9BACT</name>
<dbReference type="AlphaFoldDB" id="A0A1F6WHV6"/>
<sequence>MSFNIMMNMMKEQSEKENKTETEKNINFLVEFVFRGTEELSETERELIAFARLEKMGFRAPKEIKKEVREIKKSGKFGKYLLWGGMGLAAGVGMGYLAGNDAELFSKPEEKKITGVQPEPITGTPKKTATYQEAVKSMERFDRITYEKLSANGRRAYEFHREKDPTPKKTYFILDKTRTILYEISPENKLIFASSVIIGSALGEAENTSVEGGGGIETTPSGIYVISKYAGLDQKDIVLYEEEQFYVFGISIAGDKTQLGFHQTYPGSGEFEKRTAALNQKNTVNPRRTRGLSDGCVNWPKEYFGKYVFPNIKGDGSELMYILPDIDPKTGKEPAFEPEKIIGRIGPIMKEVQEIEKEERNKVDKQAIL</sequence>